<reference evidence="3" key="1">
    <citation type="submission" date="2019-06" db="EMBL/GenBank/DDBJ databases">
        <title>Alistipes onderdonkii subsp. vulgaris subsp. nov., Alistipes dispar sp. nov. and Alistipes communis sp. nov., isolated from human faeces, and creation of Alistipes onderdonkii subsp. onderdonkii subsp. nov.</title>
        <authorList>
            <person name="Sakamoto M."/>
            <person name="Ikeyama N."/>
            <person name="Ogata Y."/>
            <person name="Suda W."/>
            <person name="Iino T."/>
            <person name="Hattori M."/>
            <person name="Ohkuma M."/>
        </authorList>
    </citation>
    <scope>NUCLEOTIDE SEQUENCE [LARGE SCALE GENOMIC DNA]</scope>
    <source>
        <strain evidence="3">5CPEGH6</strain>
    </source>
</reference>
<feature type="compositionally biased region" description="Basic and acidic residues" evidence="1">
    <location>
        <begin position="69"/>
        <end position="97"/>
    </location>
</feature>
<dbReference type="Proteomes" id="UP000319374">
    <property type="component" value="Chromosome"/>
</dbReference>
<gene>
    <name evidence="2" type="ORF">A5CPEGH6_12320</name>
</gene>
<organism evidence="2 3">
    <name type="scientific">Alistipes dispar</name>
    <dbReference type="NCBI Taxonomy" id="2585119"/>
    <lineage>
        <taxon>Bacteria</taxon>
        <taxon>Pseudomonadati</taxon>
        <taxon>Bacteroidota</taxon>
        <taxon>Bacteroidia</taxon>
        <taxon>Bacteroidales</taxon>
        <taxon>Rikenellaceae</taxon>
        <taxon>Alistipes</taxon>
    </lineage>
</organism>
<protein>
    <submittedName>
        <fullName evidence="2">Uncharacterized protein</fullName>
    </submittedName>
</protein>
<evidence type="ECO:0000256" key="1">
    <source>
        <dbReference type="SAM" id="MobiDB-lite"/>
    </source>
</evidence>
<proteinExistence type="predicted"/>
<evidence type="ECO:0000313" key="3">
    <source>
        <dbReference type="Proteomes" id="UP000319374"/>
    </source>
</evidence>
<sequence>MVVLKLRRPYRRHPHGESRADVFRLRRFRPGGIVPLPERDRGRFRSACRRTVRRRWDDPIRQGVRIRSPHCDDGNQEEGQKSRNERLSGDVESHDGMDVSWQM</sequence>
<keyword evidence="3" id="KW-1185">Reference proteome</keyword>
<dbReference type="AlphaFoldDB" id="A0A4Y1X1I0"/>
<accession>A0A4Y1X1I0</accession>
<dbReference type="KEGG" id="ada:A5CPEGH6_12320"/>
<evidence type="ECO:0000313" key="2">
    <source>
        <dbReference type="EMBL" id="BBL06594.1"/>
    </source>
</evidence>
<feature type="region of interest" description="Disordered" evidence="1">
    <location>
        <begin position="59"/>
        <end position="103"/>
    </location>
</feature>
<dbReference type="EMBL" id="AP019736">
    <property type="protein sequence ID" value="BBL06594.1"/>
    <property type="molecule type" value="Genomic_DNA"/>
</dbReference>
<name>A0A4Y1X1I0_9BACT</name>